<dbReference type="InterPro" id="IPR045444">
    <property type="entry name" value="DUF6503"/>
</dbReference>
<dbReference type="OrthoDB" id="282859at2"/>
<dbReference type="PROSITE" id="PS51257">
    <property type="entry name" value="PROKAR_LIPOPROTEIN"/>
    <property type="match status" value="1"/>
</dbReference>
<dbReference type="RefSeq" id="WP_151673190.1">
    <property type="nucleotide sequence ID" value="NZ_BKCG01000002.1"/>
</dbReference>
<proteinExistence type="predicted"/>
<dbReference type="AlphaFoldDB" id="A0A5J4J3T4"/>
<comment type="caution">
    <text evidence="1">The sequence shown here is derived from an EMBL/GenBank/DDBJ whole genome shotgun (WGS) entry which is preliminary data.</text>
</comment>
<reference evidence="1 2" key="1">
    <citation type="submission" date="2019-08" db="EMBL/GenBank/DDBJ databases">
        <title>Draft genome sequence of Ulvibacter marinus type strain NBRC 109484.</title>
        <authorList>
            <person name="Kawano K."/>
            <person name="Ushijima N."/>
            <person name="Kihara M."/>
            <person name="Itoh H."/>
        </authorList>
    </citation>
    <scope>NUCLEOTIDE SEQUENCE [LARGE SCALE GENOMIC DNA]</scope>
    <source>
        <strain evidence="1 2">NBRC 109484</strain>
    </source>
</reference>
<dbReference type="Pfam" id="PF20113">
    <property type="entry name" value="DUF6503"/>
    <property type="match status" value="1"/>
</dbReference>
<name>A0A5J4J3T4_9FLAO</name>
<organism evidence="1 2">
    <name type="scientific">Patiriisocius marinus</name>
    <dbReference type="NCBI Taxonomy" id="1397112"/>
    <lineage>
        <taxon>Bacteria</taxon>
        <taxon>Pseudomonadati</taxon>
        <taxon>Bacteroidota</taxon>
        <taxon>Flavobacteriia</taxon>
        <taxon>Flavobacteriales</taxon>
        <taxon>Flavobacteriaceae</taxon>
        <taxon>Patiriisocius</taxon>
    </lineage>
</organism>
<dbReference type="EMBL" id="BKCG01000002">
    <property type="protein sequence ID" value="GER59117.1"/>
    <property type="molecule type" value="Genomic_DNA"/>
</dbReference>
<evidence type="ECO:0000313" key="1">
    <source>
        <dbReference type="EMBL" id="GER59117.1"/>
    </source>
</evidence>
<dbReference type="Proteomes" id="UP000326509">
    <property type="component" value="Unassembled WGS sequence"/>
</dbReference>
<sequence>MIRITLTLILLVSLIACKNEVKHEEQTVETVTEIETLNYKESTDAFAVSIEEAHNKATFRAQDAVSFNIAIQFGGNERLNGKMILKTDSSKGVIELNDGNKIYVDKDQVFVSPGLAENKGVRFDAYTWSYFFLLPHKLGDEGTHWSQAQEMEWNNTIYDTKKLSFKEGSGDTPDDWYVVYKDKNSNQLTAASYIVTFGKSKDKAEADPHAISYSDYVVVDEVPFAKDWKFWGWNEKDGFGKDQIGAAQLTNFEFLDTDRTTFNVPADYVEIK</sequence>
<gene>
    <name evidence="1" type="ORF">ULMA_12250</name>
</gene>
<accession>A0A5J4J3T4</accession>
<protein>
    <submittedName>
        <fullName evidence="1">Uncharacterized protein</fullName>
    </submittedName>
</protein>
<evidence type="ECO:0000313" key="2">
    <source>
        <dbReference type="Proteomes" id="UP000326509"/>
    </source>
</evidence>
<keyword evidence="2" id="KW-1185">Reference proteome</keyword>